<dbReference type="AlphaFoldDB" id="A0AAN4ZIX8"/>
<dbReference type="EMBL" id="BTRK01000003">
    <property type="protein sequence ID" value="GMR40689.1"/>
    <property type="molecule type" value="Genomic_DNA"/>
</dbReference>
<name>A0AAN4ZIX8_9BILA</name>
<keyword evidence="3" id="KW-1185">Reference proteome</keyword>
<proteinExistence type="predicted"/>
<feature type="compositionally biased region" description="Basic and acidic residues" evidence="1">
    <location>
        <begin position="94"/>
        <end position="105"/>
    </location>
</feature>
<feature type="region of interest" description="Disordered" evidence="1">
    <location>
        <begin position="87"/>
        <end position="109"/>
    </location>
</feature>
<accession>A0AAN4ZIX8</accession>
<evidence type="ECO:0000313" key="2">
    <source>
        <dbReference type="EMBL" id="GMR40689.1"/>
    </source>
</evidence>
<evidence type="ECO:0000256" key="1">
    <source>
        <dbReference type="SAM" id="MobiDB-lite"/>
    </source>
</evidence>
<evidence type="ECO:0000313" key="3">
    <source>
        <dbReference type="Proteomes" id="UP001328107"/>
    </source>
</evidence>
<sequence length="205" mass="23049">ISSPRSPVSLSSLLPANIPYKYPIYLALTSHSHIPRFVRPSSMVPFSLHITPSCVIISFSIGQSIVRWSNLSDARLYPPPLLSFRHRCGGPRSGPREGDHHESKEKKKRGALTIKIPSPTTIWHRTFKDGREKQYMESCTPGLDVCNKWRSGILGKDVHPEKISLAKDGTLNMPKVTSADSAQYYTYYLGKDGVFHYTYFDVIVA</sequence>
<reference evidence="3" key="1">
    <citation type="submission" date="2022-10" db="EMBL/GenBank/DDBJ databases">
        <title>Genome assembly of Pristionchus species.</title>
        <authorList>
            <person name="Yoshida K."/>
            <person name="Sommer R.J."/>
        </authorList>
    </citation>
    <scope>NUCLEOTIDE SEQUENCE [LARGE SCALE GENOMIC DNA]</scope>
    <source>
        <strain evidence="3">RS5460</strain>
    </source>
</reference>
<gene>
    <name evidence="2" type="ORF">PMAYCL1PPCAC_10884</name>
</gene>
<feature type="non-terminal residue" evidence="2">
    <location>
        <position position="1"/>
    </location>
</feature>
<organism evidence="2 3">
    <name type="scientific">Pristionchus mayeri</name>
    <dbReference type="NCBI Taxonomy" id="1317129"/>
    <lineage>
        <taxon>Eukaryota</taxon>
        <taxon>Metazoa</taxon>
        <taxon>Ecdysozoa</taxon>
        <taxon>Nematoda</taxon>
        <taxon>Chromadorea</taxon>
        <taxon>Rhabditida</taxon>
        <taxon>Rhabditina</taxon>
        <taxon>Diplogasteromorpha</taxon>
        <taxon>Diplogasteroidea</taxon>
        <taxon>Neodiplogasteridae</taxon>
        <taxon>Pristionchus</taxon>
    </lineage>
</organism>
<protein>
    <submittedName>
        <fullName evidence="2">Uncharacterized protein</fullName>
    </submittedName>
</protein>
<dbReference type="Proteomes" id="UP001328107">
    <property type="component" value="Unassembled WGS sequence"/>
</dbReference>
<comment type="caution">
    <text evidence="2">The sequence shown here is derived from an EMBL/GenBank/DDBJ whole genome shotgun (WGS) entry which is preliminary data.</text>
</comment>